<evidence type="ECO:0000313" key="6">
    <source>
        <dbReference type="Proteomes" id="UP000663860"/>
    </source>
</evidence>
<evidence type="ECO:0000256" key="1">
    <source>
        <dbReference type="ARBA" id="ARBA00022737"/>
    </source>
</evidence>
<dbReference type="AlphaFoldDB" id="A0A815FN94"/>
<dbReference type="InterPro" id="IPR050952">
    <property type="entry name" value="TRIM-NHL_E3_ligases"/>
</dbReference>
<dbReference type="Proteomes" id="UP000663860">
    <property type="component" value="Unassembled WGS sequence"/>
</dbReference>
<gene>
    <name evidence="4" type="ORF">IZO911_LOCUS35161</name>
    <name evidence="5" type="ORF">KXQ929_LOCUS32312</name>
</gene>
<dbReference type="InterPro" id="IPR013320">
    <property type="entry name" value="ConA-like_dom_sf"/>
</dbReference>
<evidence type="ECO:0008006" key="7">
    <source>
        <dbReference type="Google" id="ProtNLM"/>
    </source>
</evidence>
<dbReference type="Gene3D" id="2.60.120.200">
    <property type="match status" value="1"/>
</dbReference>
<dbReference type="SUPFAM" id="SSF49899">
    <property type="entry name" value="Concanavalin A-like lectins/glucanases"/>
    <property type="match status" value="1"/>
</dbReference>
<dbReference type="InterPro" id="IPR001258">
    <property type="entry name" value="NHL_repeat"/>
</dbReference>
<dbReference type="SUPFAM" id="SSF101898">
    <property type="entry name" value="NHL repeat"/>
    <property type="match status" value="1"/>
</dbReference>
<dbReference type="EMBL" id="CAJNOE010000733">
    <property type="protein sequence ID" value="CAF1321302.1"/>
    <property type="molecule type" value="Genomic_DNA"/>
</dbReference>
<dbReference type="PROSITE" id="PS51125">
    <property type="entry name" value="NHL"/>
    <property type="match status" value="1"/>
</dbReference>
<feature type="region of interest" description="Disordered" evidence="3">
    <location>
        <begin position="1"/>
        <end position="24"/>
    </location>
</feature>
<evidence type="ECO:0000313" key="5">
    <source>
        <dbReference type="EMBL" id="CAF4063840.1"/>
    </source>
</evidence>
<dbReference type="InterPro" id="IPR011042">
    <property type="entry name" value="6-blade_b-propeller_TolB-like"/>
</dbReference>
<keyword evidence="1" id="KW-0677">Repeat</keyword>
<dbReference type="Pfam" id="PF13385">
    <property type="entry name" value="Laminin_G_3"/>
    <property type="match status" value="1"/>
</dbReference>
<sequence>MSLWVQRTSTGKGTLVHQSSQTDGHGSCTVPIGFSSAGNITATAWAPDNQVTGPVLSINTWTHIATTYSPTNGLILYVNGTSVGGTGAQSNAPPSEVVILTLGNSLSGGECSSQSIATGTFSGYLDEFRVYSRELSATEVAVLSKDKTCFDGIMDGDETDIDCGGSCFKCAVGQNCILTKDCNNVLCTNDICANATCNDGLKNNGETDIECGGSNCLPCGNGKACSADNDCDSKNCRSGTCIDKICSDGIMDGNETDIDCGGSCPACAAYQMCKVDQDCSTASNNISCFNGSCELCTLSSQSTWSQTATTIFGSQDGTSGSSLSLLDQPIGMYYDKPNNMLIIGDNGNQRILQFSLNNPSAVATVIAGSNGEGCELNQFSDIVGVGLDSSGRLYGADYTCNQLVRFPSNSSSTTSGTLLGTVNVATMISINQITDDIYVVSYDDNAVYKFIGGSETAVVAAGSNGYGNALNQLAGPNGVYYDYLYTNALYVTDTRNHRVMKFPPDSTSATYGTIVAGDDEAGSGANQLNNPRSTLIDSQGTLYISDGDNNRVQRWLQNSSSGTTVVGGTKGTASNQLHFPEQILFDKYNNLLVVDRSNNRVQRFNLTTC</sequence>
<dbReference type="GO" id="GO:0008270">
    <property type="term" value="F:zinc ion binding"/>
    <property type="evidence" value="ECO:0007669"/>
    <property type="project" value="UniProtKB-KW"/>
</dbReference>
<protein>
    <recommendedName>
        <fullName evidence="7">LamG-like jellyroll fold domain-containing protein</fullName>
    </recommendedName>
</protein>
<evidence type="ECO:0000313" key="4">
    <source>
        <dbReference type="EMBL" id="CAF1321302.1"/>
    </source>
</evidence>
<dbReference type="PANTHER" id="PTHR24104">
    <property type="entry name" value="E3 UBIQUITIN-PROTEIN LIGASE NHLRC1-RELATED"/>
    <property type="match status" value="1"/>
</dbReference>
<dbReference type="Gene3D" id="2.120.10.30">
    <property type="entry name" value="TolB, C-terminal domain"/>
    <property type="match status" value="2"/>
</dbReference>
<dbReference type="CDD" id="cd05819">
    <property type="entry name" value="NHL"/>
    <property type="match status" value="1"/>
</dbReference>
<evidence type="ECO:0000256" key="3">
    <source>
        <dbReference type="SAM" id="MobiDB-lite"/>
    </source>
</evidence>
<proteinExistence type="predicted"/>
<reference evidence="4" key="1">
    <citation type="submission" date="2021-02" db="EMBL/GenBank/DDBJ databases">
        <authorList>
            <person name="Nowell W R."/>
        </authorList>
    </citation>
    <scope>NUCLEOTIDE SEQUENCE</scope>
</reference>
<accession>A0A815FN94</accession>
<dbReference type="Proteomes" id="UP000663868">
    <property type="component" value="Unassembled WGS sequence"/>
</dbReference>
<evidence type="ECO:0000256" key="2">
    <source>
        <dbReference type="PROSITE-ProRule" id="PRU00504"/>
    </source>
</evidence>
<dbReference type="EMBL" id="CAJOBB010003888">
    <property type="protein sequence ID" value="CAF4063840.1"/>
    <property type="molecule type" value="Genomic_DNA"/>
</dbReference>
<dbReference type="PANTHER" id="PTHR24104:SF25">
    <property type="entry name" value="PROTEIN LIN-41"/>
    <property type="match status" value="1"/>
</dbReference>
<name>A0A815FN94_9BILA</name>
<feature type="repeat" description="NHL" evidence="2">
    <location>
        <begin position="472"/>
        <end position="505"/>
    </location>
</feature>
<comment type="caution">
    <text evidence="4">The sequence shown here is derived from an EMBL/GenBank/DDBJ whole genome shotgun (WGS) entry which is preliminary data.</text>
</comment>
<organism evidence="4 6">
    <name type="scientific">Adineta steineri</name>
    <dbReference type="NCBI Taxonomy" id="433720"/>
    <lineage>
        <taxon>Eukaryota</taxon>
        <taxon>Metazoa</taxon>
        <taxon>Spiralia</taxon>
        <taxon>Gnathifera</taxon>
        <taxon>Rotifera</taxon>
        <taxon>Eurotatoria</taxon>
        <taxon>Bdelloidea</taxon>
        <taxon>Adinetida</taxon>
        <taxon>Adinetidae</taxon>
        <taxon>Adineta</taxon>
    </lineage>
</organism>